<dbReference type="SMART" id="SM00409">
    <property type="entry name" value="IG"/>
    <property type="match status" value="12"/>
</dbReference>
<keyword evidence="1" id="KW-0812">Transmembrane</keyword>
<keyword evidence="1" id="KW-0472">Membrane</keyword>
<feature type="domain" description="Immunoglobulin" evidence="2">
    <location>
        <begin position="2286"/>
        <end position="2391"/>
    </location>
</feature>
<dbReference type="InterPro" id="IPR003599">
    <property type="entry name" value="Ig_sub"/>
</dbReference>
<feature type="domain" description="Immunoglobulin" evidence="2">
    <location>
        <begin position="4154"/>
        <end position="4304"/>
    </location>
</feature>
<evidence type="ECO:0000259" key="2">
    <source>
        <dbReference type="SMART" id="SM00409"/>
    </source>
</evidence>
<proteinExistence type="predicted"/>
<feature type="domain" description="Immunoglobulin" evidence="2">
    <location>
        <begin position="1352"/>
        <end position="1457"/>
    </location>
</feature>
<accession>A0A8W8INU3</accession>
<dbReference type="InterPro" id="IPR006626">
    <property type="entry name" value="PbH1"/>
</dbReference>
<feature type="domain" description="Immunoglobulin" evidence="2">
    <location>
        <begin position="4621"/>
        <end position="4771"/>
    </location>
</feature>
<name>A0A8W8INU3_MAGGI</name>
<feature type="domain" description="Immunoglobulin" evidence="2">
    <location>
        <begin position="3687"/>
        <end position="3837"/>
    </location>
</feature>
<feature type="domain" description="Immunoglobulin" evidence="2">
    <location>
        <begin position="187"/>
        <end position="296"/>
    </location>
</feature>
<feature type="domain" description="Immunoglobulin" evidence="2">
    <location>
        <begin position="1819"/>
        <end position="1924"/>
    </location>
</feature>
<feature type="domain" description="Immunoglobulin" evidence="2">
    <location>
        <begin position="5088"/>
        <end position="5238"/>
    </location>
</feature>
<feature type="domain" description="Immunoglobulin" evidence="2">
    <location>
        <begin position="419"/>
        <end position="530"/>
    </location>
</feature>
<dbReference type="Proteomes" id="UP000005408">
    <property type="component" value="Unassembled WGS sequence"/>
</dbReference>
<organism evidence="3 4">
    <name type="scientific">Magallana gigas</name>
    <name type="common">Pacific oyster</name>
    <name type="synonym">Crassostrea gigas</name>
    <dbReference type="NCBI Taxonomy" id="29159"/>
    <lineage>
        <taxon>Eukaryota</taxon>
        <taxon>Metazoa</taxon>
        <taxon>Spiralia</taxon>
        <taxon>Lophotrochozoa</taxon>
        <taxon>Mollusca</taxon>
        <taxon>Bivalvia</taxon>
        <taxon>Autobranchia</taxon>
        <taxon>Pteriomorphia</taxon>
        <taxon>Ostreida</taxon>
        <taxon>Ostreoidea</taxon>
        <taxon>Ostreidae</taxon>
        <taxon>Magallana</taxon>
    </lineage>
</organism>
<keyword evidence="4" id="KW-1185">Reference proteome</keyword>
<evidence type="ECO:0000256" key="1">
    <source>
        <dbReference type="SAM" id="Phobius"/>
    </source>
</evidence>
<protein>
    <recommendedName>
        <fullName evidence="2">Immunoglobulin domain-containing protein</fullName>
    </recommendedName>
</protein>
<feature type="transmembrane region" description="Helical" evidence="1">
    <location>
        <begin position="100"/>
        <end position="123"/>
    </location>
</feature>
<feature type="domain" description="Immunoglobulin" evidence="2">
    <location>
        <begin position="652"/>
        <end position="724"/>
    </location>
</feature>
<evidence type="ECO:0000313" key="3">
    <source>
        <dbReference type="EnsemblMetazoa" id="G14770.1:cds"/>
    </source>
</evidence>
<keyword evidence="1" id="KW-1133">Transmembrane helix</keyword>
<dbReference type="SMART" id="SM00710">
    <property type="entry name" value="PbH1"/>
    <property type="match status" value="11"/>
</dbReference>
<dbReference type="EnsemblMetazoa" id="G14770.1">
    <property type="protein sequence ID" value="G14770.1:cds"/>
    <property type="gene ID" value="G14770"/>
</dbReference>
<evidence type="ECO:0000313" key="4">
    <source>
        <dbReference type="Proteomes" id="UP000005408"/>
    </source>
</evidence>
<feature type="domain" description="Immunoglobulin" evidence="2">
    <location>
        <begin position="3220"/>
        <end position="3370"/>
    </location>
</feature>
<feature type="domain" description="Immunoglobulin" evidence="2">
    <location>
        <begin position="2753"/>
        <end position="2858"/>
    </location>
</feature>
<reference evidence="3" key="1">
    <citation type="submission" date="2022-08" db="UniProtKB">
        <authorList>
            <consortium name="EnsemblMetazoa"/>
        </authorList>
    </citation>
    <scope>IDENTIFICATION</scope>
    <source>
        <strain evidence="3">05x7-T-G4-1.051#20</strain>
    </source>
</reference>
<sequence>MDEEHTASHIVPFEHPFVEHYPDGLENYFHHPDEEFNEDVHHHNHTGRPHEDILHHHHHHTVPWWADGTNWTISSDEESEPPTDYDKLESTDRPQSHATFFSVIGLLVLALLGGGVALLIFLLPPYPDDRPKGCAHFPPRFGLNCEFRCHCFNLSEVCDKLTGHCESGCMSGWRGEDCQIIYSIFNKPTINAKSQSKHTVTCSIFKLWYNISTVNLTVYSGTDTHLKIEVPYLETVSTSDPRLNARISKASRIEEADNITFSFEFREDDCDLEGIYECQFDMVEQFNTSFANLSVFVQDSSHGLQIETKTEYVEGSMDNITCSLQLANPTSTVELIFIDSENKTRNSTTFVVNKEVISSDAKCTNLTYFVYQFKAIKELNRSIAKCSLVDRFSGETMESDGSPVNVIIGIVNVQTVLEPKHQVAFLGSTAEMFCHANSSNLKWNVIHLNYMNSSSSQKLISIYHNKTVQMNTYIINATIINNDDNLNISYILYIDKDEMVCLLDGEYYCDVEFIDYSVQTTNERGTLEVATQPMVTEFLVKDIFYSKSNHSFSCRATFDDNANGTIEIQICSEKSYKPITDDPAFALKETTDEDFPGMCTSPKSVVYNLNFTQASNGTHLRCLATDHNRNMSATTECLPLVLQPPVLVKMLPTVLYARIGTTATLMCSIQYRGYAWSAINIVQQNTTDSVLLLNVSSDEKVETKNSRISASVNRDDKNINVTVSFDASPGSDVCELNQTYTCDIQLIDASIGTIAAATIFVIEIPVADVHLHIEPEYQYGSYDWINCTVNAIEKSAASMYLEVCLNETTHISISNFTKSETIDDVSVTRNENCSLGRKQGHRFLFNKYMNISLRCRVEDHYFKTSLETACNQPYITPALVQIMLEPKNQIVFLGGIAEMFCNANVSTFEWKVIHLYYQNSSSLQRLVSVYYNGTAYTFSNMIETAIVQKDKIVNISYVFNINDANVCSLDGEYSCNIEFLDDAIQTIIHSGNLTGKAGPNITMFLVQDHYNSDSNHSLSCAATYGSDSSIHLQMQLCRNNTFYPLDIDPAFGWNQSSDIETTGTCTRQKFVEYTFNFTQASHGTLLRCIAFDSLLGINTTTKCLPLVLHPPAIAEMTPRVLRARLGNTSELKCSILYRGYVWSSVNILQQNTTGSVLLLNVSSDGKVESKNARINGSMISNNDYINVTVSFDVTPGTGVCELNQTYSCDIQLMDSSIGTTAANSTLVLEIPVTDIRIHLQPEYQYGTLNWINCTANTIDGSTAALSLEVCHNETTFIPIENISTSMPIEDVSVSKNENCSVQKMLSHSLVFNKQMNVSFRCRVDADYNEAPLTSNCIMPNISPAFVQIILEPENQSALLGSTAEMFCQANASIFKWKVIHLDFRNTSSSKRLISVYYNESQQGLEDVINATLIRKAGIVFISYVFNISDHEMVCFLDGEYSCDLEFLDDEIQKTYVKGFLVVSAPPKVTDFVVQNDYNSESNHSFSCTATFDDNANMSLEIQLCKDNSFQLITEDSAFALSASSDQEITEMCTRRKSVVYSFNFAQASTGSLLRCLATDHNLNISATTECLPLVLKPPVFAEMIPTVLYARIDSTTELMCSIYYRGYAWSSINILQQNTTGSVLLLNVSSDGKVESKNPRINGSMISNNDYINVTVSFDVSPGKGVCDLNQTYSCDIQLMDSSIGTTAANSTLVLEIPVTDVRIHLQPEYQYGTLNWINCTANTIDGSTSAVSLEVCHNETTFIPIKNISTSVPIEDVSVSKNENCSVQKMLSHSLVFNKQMNVSFRCRADDDYNEAPLTSNCIMPNISPAFVQIILEPENQSALLGSTAEMFCQANVSIFKWKVIHLDFRNTSSSKRLISVYYNESQQGLEDVINATLIRKAGIVFISYVFNISDHEMVCFLDGEYSCDLEFLDDEIQKTYVKGFLVVSAPPKVTDFVVQNDYNSESNHSFSCTATFDDNANMSLEIQLCKDNSFQLITEDSAFALSASSDQEITEMCIRRKSVVYSFNFTQASTGSLLRCLATDHNLNISATTECLPLVLKPPVFAEMIPTVLYARIDSTTELMCSIYYRGYAWSSINILQQNTTGSVLLLNVSSDGKVESKNPRINGSMISNNDYINVTVSFDVSPGKGVCDLNQTYSCDIQLMDSSIGTTAANSTLVLEIPVTDVRIHLQPEYQYGTLNWINCTANTIDGSTSAVSLEVCHNETTFIPIKNISTSVPIEDVSVSKNENCSVQKMLSHSLVFNKQMNVSFRCRADDDYNEAPLTSNCIMPNISPAFVQIILEPENQSALLGSTAEMFCQANVSIFKWKVIHLDFRNTSSSKRLISVYYNESQQGLEDVINATLIRKAGIVFISYVFNISDHEMVCFLDGEYSCDLEFLDDEIQKTYVKGFLVVSAPPKVTDFVVQNDYNSESNHSFSCTATFDDNANMSLEIQLCKDNSFQLITEDSAFALSASSDQEITEMCIRRKSVVYSFNFTQASTGSLLRCLATDHNLNISATTECLPLVLKPPVFAEMIPTVLYARIDSTTELMCSIYYRGYAWSSINILQQNTTGSVLLLNVSSDGKVESKNPRINGSMISNNDYINVTVSFDVSPGKGVCDLNQTYSCDIQLMDSSIGTTAANSTLVLEIPVTDVRIHLQPEYQYGTLNWINCTANTIDGSTSAVSLEVCHNETTFIPIKNISTSVPIEDVSVSKNENCSVQKMLSHSLVFNKQMNVSFRCRADDDYNEAPLTSNCIMPNISPAFVQIILEPENQSALLGSTAEMFCQANVSIFKWKVIHLDFRNTSSSKRLISVYYNESQQGLEDVINATLIRKAGIVFISYVFNISDHEMVCFLDGEYSCDLEFLDDEIQKTYVKGFLVVSAPPKVTDFVVQNDYNSESNHSFSCTATFDDNANMSLEIQLCKDNSFQLITEDSAFALSASSDQEITEMCIRRKSVVYSFNFTQASTGSLLRCLATDHNLNISATTECLPLVLKPPVFAEMIPTVLYARIDSTTELMCSIYYRGYAWSSINILQQNTTGSVLLLNVSSDGKVESKNVRINGSMISNNDYINVTVSFDVSPGKGVCDLNQTYSCDIQLMDSSIGTTAANSTLVLEIPVTDVRIHLQPEYQYGTLNWINCTANTIDGSTSAVSLEVCHNETTFIPIKNISTSVPIEDVSVSKNENCSVQKMLSHSLVFNKQMNVSFRCRADDDYNEAPLTSNCIMPNISPAFVQIILEPENQSALLGSTAEMFCQANASIFKWKVIHLDFHNTSSSKRLISVYYNESQQGLEDVINATLISKAGIVFISYVFNISDHEMVCFLDGEYSCDLEFLDDEIQKTYVKGFLVVSAPPKVTDFVVLNDYNSESNHSFSCTATFDDNANISLEIQLCKDNSFQLITEDSAFALSASSDQEITGMCTRWKSVVYYFNFTQASTGSLLRCLATDHNLNISATTECLPLVLKPQVFAEMMPTVLYARIDSTNELICSIFYRGYAWSSINILQQNTTGSVLLLNASSDGKVESKNPRINGSMIRNNDYINVTVSFDMSPGSGVCELNQTYSCDIQLMDSSIGTTAANSTLVIEVQVTDVRIHLQPEYQYGTLDWINCTANTIDGSTAALSLEVCHNETTFIPIENISSSVPIEDVSLTKNENCSVQKILSHNLVFNKQMNVSFRCRVDDDYNEAPLTSNCIMPNISPAYVQIMQEPGNQSALLGSTVEMFCLANASIFEWKVIHLDFRNTSSLRTLISVYYNETKQGLENVINATLISKDGIVNISYVFNISDDEMVCLMDGEFSCDLEFLDDAIQKTYVKGFLVVSARPEVTDFVVQNDYNSESNHSFSCTATFDDNANISLEIQLCKDNSFKLITEDSAFVLSASSVQEITEKCTRQESVVYDFNFTQASNGTLLRCLATDHNLNMSATTECLPLVLKLPVFAEMMPTVLYARIDSTNELICSIFYRGYAWSSINILQQNTTGSVLLLNASSDGKVESKNPRINGSMIRNNDYINVTVSFDMSPGSGVCELNQTYSCDIQLMDSSIGTTAANSTLVIEVQVTDVRIHLQPEYQYGTLDWINCTANTIDGSTAALSLEVCHNETTFIPIENISSSVPIEDVSLTKNENCSVQKILSHNLVFNKQMNVSFRCRVDDDYNEAPLTSNCIMPNISPAYVQIMQEPGNQSALLGSTVEMFCLANASIFEWKVIHLDFRNTSSLRTLISVYYNETKQGLENVINATLISKDGIVNISYVFNISDDEMVCLMDGEFSCDLEFLDDAIQKTYVKGFLVVSARPEVTDFVVQNDYNSESNHSFSCTATFDDNANISLEIQLCKDNSFKLITEDSAFVLSASSVQEITEKCTRQESVVYDFNFTQASNGTLLRCLATDHNLNISATTECLPLVLKLPVFAEMMPTVLYARIDSTNELICSIFYRGYAWSSINILQQNTTGSVLLLNASSDGKVESKNPRINGSMIRNNDYINVTVSFDMSPGSGVCELNQTYSCDIQLMDSSIGTTAANSTLVIEVQVTDVRIHLQPEYQYGTLDWINCTANTIDGSTAALSLEVCHNETTFIPIENISSSVPIEDVSLTKNENCSVQKILSHNLVFNKQMNVSFRCRVDDDYNEAPLTSNCIMPNISPAYVQIMQEPGNQSALLGSTVEMFCLANASIFEWKVIHLDFRNTSSLRTLISVYYNETKQGLENVINATLISKDGIVNISYVFNISDDEMVCLMDGEFSCDLEFLDDAIQKTYVKGFLVVSARPEVTDFVVQNDYNSESNHSFSCTATFDDNANISLEIQLCKDNSFKLITEDSAFVLSASSVQEITEKCTRQESVVYDFNFTQASNGTLLRCLATDHNLNISATTECLPLVLKLPVFAEMMPTVLYARIDSTNELICSIFYRGYAWSSINILQQNTTGSVLLLNASSDGKVESKNPRINGSMIRNNDYINVTVSFDMSPGSGVCELNQTYSCDIQLMDSSIGTTAANSTLVIEVQVTDVRIHLQPEYQYGTLDWINCTANTIDGSTAALSLEVCHNETTFIPIENISSSVPIEDVSLTKNENCSVQKILSHNLVFNKQMNVSFRCRVDDDYNEAPLTSNCIMPNISPAYVQIMQEPGNQSALLGSTVEMFCLANASIFEWKVIHLDFRNTSSLRTLISVYYNETKQGLENVINATLISKDGIVNISYVFNISDDEMVCLMDGEFSCDLEFLDDAIQKTYVKGFLVVSARPEVTDFMVQNDYNSESNHSFSCTATFDDNANISLEIQLCKDNSFKLITEDSAFVLSASSVQEITEKCTRQESVVYDFNFTQASNGTLLRCLATDHNLNISATTECLPLVLKLPVFAEMIPTVLYARIDSTTELMCSIYYRGYAWSTINILQQNTTGSVLLLNVSSDGKVESKNARINGSMISNNDYLNVTVSFDVSPGTGVCELNQTYSCDIQLMDSSIGTTAANSTLVLDIPVTDVRIHLEPEYQYGTLNWINCTANTIDGSTAVVSLEVCHNETTFIPIEHITTSMPIEDVSLTKNENCSTQKMLSHSLVFNKQMNTSGYVGTKAASGIAKFNNRSVLFRQCEKL</sequence>